<evidence type="ECO:0000313" key="4">
    <source>
        <dbReference type="EMBL" id="KYO00247.1"/>
    </source>
</evidence>
<keyword evidence="3" id="KW-0812">Transmembrane</keyword>
<feature type="region of interest" description="Disordered" evidence="2">
    <location>
        <begin position="474"/>
        <end position="497"/>
    </location>
</feature>
<evidence type="ECO:0000313" key="5">
    <source>
        <dbReference type="Proteomes" id="UP000076004"/>
    </source>
</evidence>
<accession>A0A151LMA1</accession>
<feature type="transmembrane region" description="Helical" evidence="3">
    <location>
        <begin position="672"/>
        <end position="693"/>
    </location>
</feature>
<comment type="caution">
    <text evidence="4">The sequence shown here is derived from an EMBL/GenBank/DDBJ whole genome shotgun (WGS) entry which is preliminary data.</text>
</comment>
<evidence type="ECO:0000256" key="1">
    <source>
        <dbReference type="SAM" id="Coils"/>
    </source>
</evidence>
<feature type="compositionally biased region" description="Polar residues" evidence="2">
    <location>
        <begin position="811"/>
        <end position="828"/>
    </location>
</feature>
<sequence length="1890" mass="225780">MKREAVHILVNDDIENDKNEKTKEDILLEYLRDNNIKSCNFLNSIWIYYYYNNIKTLTKKIKELQNEKNNKINLEKYLLTLSININEAITYFEEILIHVMKAYDQKKYDYVLYMIRVTSTRNKYANYLKKCEGKYIYRSLSNDTYEYDNYVNNIIDKFHAEEKRRRNNEKETSKVENTEEIINNIDIINKIQDKNKEKLTCNNNNNNSNNNNSNNNSNNNNNNNVEDEYLSLYKNLELCRICVSNIFKIFGDLFRYKYYFFEESRKVNEIKACINYYNSLNYYGYNGYLFNQICLLYVNYNPIKCMFFYFLSIISHRPSMNRDTIIMFMESILNERKRMSKLIEDSKRYKGGNICNKDINEKFSNLISIKRNDYNKSDYFDSNRYGSKYIYRINGHNNNNSNNNNNYYYYNNEKEYDSHHRYNREYTYYDNYYNYYYAIRKSKYGYHANKNGHKSNPSNFISSSFSEIKRDDEMSYNNRRSSTNSTSSNNNNKHNNVNAYMKNYDYSNRNEITEYSDVKDREENIYLCYKDCKNKIKKMFLKEKKNLKNEKEKNEDDVVKKSKEELLKKSNEELVKKSKEELVKKSKEELIKTDDNKKNYILFKNRNMNDDDTTEMKLNETIINFYISYFKIIKLLFSKIDMNKFEKKKNKFIYYTNKYLRIQYYNNKQDKLMLKNIIIIIFTLLSMIVYIIINHYEKKRNTIGFFFYGNINIRKYIYKNEQIYFTFVLIHEILLSCKYFYEHFYEHYLSVFIYTLYWLKNEHNLFNYPMDILNEEDDREKNSLINQYHEDYKKKKTVYLITPKVKENIKVNGNNSHDSKDNTLNSISKDNKNGNEKNHVQLTNNISMNNIYDDMNMLDKNKDIIKIIRELLCSLNIKKDVQVDNSYLHFKLKEDFYIHPFLSVLQFKKMDIVKNEEDTKYKQNKIKVNIKKNIHSNFEENKNNKSISSNEEYSFEDSNDDDDIVVLKNPLFEKPDDILPECIIDSKMMKLNKKLDSFNNLYDKCIEAISTNNSDITKEETDLSQMDIEHNKFKHLDSSICVDEKLEKESSLTSDKKEDCIETEEYIIATKNIDYDIELEKRIKISRYLSLVDDVVKKNKMDTNGDINGDANKDINEDVNEDVNKDINEDVNKDINEYTHVDTHADTNADTHDDIRYNILFESLYIKCVEIEEENMKLKNLKIEYEKNTNYHIHNNNNTNDYTYINEKEVFPSTNNFCDNKSFPFTKIKKIDDKMPMEEVENTYAALYENIIKKKNIENVNNVSDKGNDIIYDIKDSHKENPINNKDTKCIILNTSNVTTMNSIKNEEEREIEMCKKEYEKNNDYNKLIESNEGNKMKDDKIEDNDIKNIFNYKNKEGDSFKSSNHTCVIKSIMINKNNNIVDEKQSLHDNKNMCNHSVDNVENIKSVDTNDISTHTNIIEDNHVNELSVCKDDVLFYEVSDNHKYISVNKKNDNIENKNEFDMMKNTNIMNVSLNDDIQMLRKSFNIQSNIILNKGEDANTDLSLKCEHFLMNKKCIKHEEDNNKNDSNSNNNNNIIINNWSDATFGNDNSLFVYNNTYREQSNILNKNRDYKDSKKINHHEEKNNNHIISANDVLNRALYLKSAERHNLYLLLKKEKEKIILIDGKNIGTRYQNNYIKYFDVLRIKHALEYYKKKEYNVKIIIPKEYILLEKTKRYMNKSISYCNNNDKNGNNNNNNNNNNNSSSYCDVYKNMNSNVYNNVHNNVHNIIPNHIHNNNIYNNTYQNSNSYEYNNIYHNNNYNHMNSNKCPNDYGDICNYHHSSDGYPQAFEFDLKKEDLLYLQHLNILGYLIIEPMENYYHSCIEHIIKSNTCLVTNISISQLDSGFHHLHITSKTLSSYFISYTFLGDEFLPNPNFIWPPISKNKKKV</sequence>
<dbReference type="InterPro" id="IPR011990">
    <property type="entry name" value="TPR-like_helical_dom_sf"/>
</dbReference>
<keyword evidence="1" id="KW-0175">Coiled coil</keyword>
<proteinExistence type="predicted"/>
<evidence type="ECO:0008006" key="6">
    <source>
        <dbReference type="Google" id="ProtNLM"/>
    </source>
</evidence>
<keyword evidence="3" id="KW-0472">Membrane</keyword>
<reference evidence="4 5" key="1">
    <citation type="journal article" date="2016" name="Nat. Commun.">
        <title>Genomes of cryptic chimpanzee Plasmodium species reveal key evolutionary events leading to human malaria.</title>
        <authorList>
            <person name="Sundararaman S.A."/>
            <person name="Plenderleith L.J."/>
            <person name="Liu W."/>
            <person name="Loy D.E."/>
            <person name="Learn G.H."/>
            <person name="Li Y."/>
            <person name="Shaw K.S."/>
            <person name="Ayouba A."/>
            <person name="Peeters M."/>
            <person name="Speede S."/>
            <person name="Shaw G.M."/>
            <person name="Bushman F.D."/>
            <person name="Brisson D."/>
            <person name="Rayner J.C."/>
            <person name="Sharp P.M."/>
            <person name="Hahn B.H."/>
        </authorList>
    </citation>
    <scope>NUCLEOTIDE SEQUENCE [LARGE SCALE GENOMIC DNA]</scope>
    <source>
        <strain evidence="4 5">SY75</strain>
    </source>
</reference>
<feature type="compositionally biased region" description="Low complexity" evidence="2">
    <location>
        <begin position="475"/>
        <end position="497"/>
    </location>
</feature>
<feature type="compositionally biased region" description="Low complexity" evidence="2">
    <location>
        <begin position="202"/>
        <end position="222"/>
    </location>
</feature>
<organism evidence="4 5">
    <name type="scientific">Plasmodium gaboni</name>
    <dbReference type="NCBI Taxonomy" id="647221"/>
    <lineage>
        <taxon>Eukaryota</taxon>
        <taxon>Sar</taxon>
        <taxon>Alveolata</taxon>
        <taxon>Apicomplexa</taxon>
        <taxon>Aconoidasida</taxon>
        <taxon>Haemosporida</taxon>
        <taxon>Plasmodiidae</taxon>
        <taxon>Plasmodium</taxon>
        <taxon>Plasmodium (Laverania)</taxon>
    </lineage>
</organism>
<dbReference type="Proteomes" id="UP000076004">
    <property type="component" value="Unassembled WGS sequence"/>
</dbReference>
<dbReference type="GeneID" id="29776283"/>
<protein>
    <recommendedName>
        <fullName evidence="6">Tetratricopeptide repeat protein</fullName>
    </recommendedName>
</protein>
<dbReference type="VEuPathDB" id="PlasmoDB:PGABG01_0923900"/>
<keyword evidence="3" id="KW-1133">Transmembrane helix</keyword>
<dbReference type="VEuPathDB" id="PlasmoDB:PGSY75_0926500"/>
<dbReference type="SUPFAM" id="SSF48452">
    <property type="entry name" value="TPR-like"/>
    <property type="match status" value="1"/>
</dbReference>
<gene>
    <name evidence="4" type="ORF">PGSY75_0926500</name>
</gene>
<feature type="coiled-coil region" evidence="1">
    <location>
        <begin position="537"/>
        <end position="580"/>
    </location>
</feature>
<dbReference type="RefSeq" id="XP_018642014.1">
    <property type="nucleotide sequence ID" value="XM_018785673.1"/>
</dbReference>
<feature type="region of interest" description="Disordered" evidence="2">
    <location>
        <begin position="811"/>
        <end position="838"/>
    </location>
</feature>
<evidence type="ECO:0000256" key="2">
    <source>
        <dbReference type="SAM" id="MobiDB-lite"/>
    </source>
</evidence>
<feature type="region of interest" description="Disordered" evidence="2">
    <location>
        <begin position="198"/>
        <end position="222"/>
    </location>
</feature>
<dbReference type="Gene3D" id="3.40.50.11980">
    <property type="match status" value="1"/>
</dbReference>
<feature type="transmembrane region" description="Helical" evidence="3">
    <location>
        <begin position="723"/>
        <end position="741"/>
    </location>
</feature>
<dbReference type="KEGG" id="pgab:PGSY75_0926500"/>
<feature type="compositionally biased region" description="Basic and acidic residues" evidence="2">
    <location>
        <begin position="829"/>
        <end position="838"/>
    </location>
</feature>
<dbReference type="EMBL" id="LVLB01000010">
    <property type="protein sequence ID" value="KYO00247.1"/>
    <property type="molecule type" value="Genomic_DNA"/>
</dbReference>
<name>A0A151LMA1_9APIC</name>
<evidence type="ECO:0000256" key="3">
    <source>
        <dbReference type="SAM" id="Phobius"/>
    </source>
</evidence>